<proteinExistence type="predicted"/>
<reference evidence="1 2" key="1">
    <citation type="submission" date="2021-06" db="EMBL/GenBank/DDBJ databases">
        <title>FDA dAtabase for Regulatory Grade micrObial Sequences (FDA-ARGOS): Supporting development and validation of Infectious Disease Dx tests.</title>
        <authorList>
            <person name="Sproer C."/>
            <person name="Gronow S."/>
            <person name="Severitt S."/>
            <person name="Schroder I."/>
            <person name="Tallon L."/>
            <person name="Sadzewicz L."/>
            <person name="Zhao X."/>
            <person name="Boylan J."/>
            <person name="Ott S."/>
            <person name="Bowen H."/>
            <person name="Vavikolanu K."/>
            <person name="Mehta A."/>
            <person name="Aluvathingal J."/>
            <person name="Nadendla S."/>
            <person name="Lowell S."/>
            <person name="Myers T."/>
            <person name="Yan Y."/>
        </authorList>
    </citation>
    <scope>NUCLEOTIDE SEQUENCE [LARGE SCALE GENOMIC DNA]</scope>
    <source>
        <strain evidence="1 2">FDAARGOS 1400</strain>
    </source>
</reference>
<dbReference type="RefSeq" id="WP_216985588.1">
    <property type="nucleotide sequence ID" value="NZ_CP077365.1"/>
</dbReference>
<evidence type="ECO:0008006" key="3">
    <source>
        <dbReference type="Google" id="ProtNLM"/>
    </source>
</evidence>
<gene>
    <name evidence="1" type="ORF">I6L30_06680</name>
</gene>
<sequence>MKYQKKLIYGVGINDLSIPVRKDGKVVKEYYLWRGVLERCYSNWFHERQPAYKDVTCSNEWLTLSTFADDIRQMPNFEKCITDGWQLDKDILFKGNRHYSKETTCFVPVEINCLFTKSNRARGKYCIGVCETKGRFQAQLQIDGKNRISGYFETEVEAFKFYKKEKEKQIKKVAKTFKDQLDIRVYEALINYQVEITD</sequence>
<evidence type="ECO:0000313" key="1">
    <source>
        <dbReference type="EMBL" id="QXB47679.1"/>
    </source>
</evidence>
<name>A0ABX8L8C8_9GAMM</name>
<accession>A0ABX8L8C8</accession>
<dbReference type="Proteomes" id="UP000683517">
    <property type="component" value="Chromosome"/>
</dbReference>
<protein>
    <recommendedName>
        <fullName evidence="3">AP2 domain-containing protein</fullName>
    </recommendedName>
</protein>
<keyword evidence="2" id="KW-1185">Reference proteome</keyword>
<evidence type="ECO:0000313" key="2">
    <source>
        <dbReference type="Proteomes" id="UP000683517"/>
    </source>
</evidence>
<dbReference type="EMBL" id="CP077365">
    <property type="protein sequence ID" value="QXB47679.1"/>
    <property type="molecule type" value="Genomic_DNA"/>
</dbReference>
<organism evidence="1 2">
    <name type="scientific">Acinetobacter seifertii</name>
    <dbReference type="NCBI Taxonomy" id="1530123"/>
    <lineage>
        <taxon>Bacteria</taxon>
        <taxon>Pseudomonadati</taxon>
        <taxon>Pseudomonadota</taxon>
        <taxon>Gammaproteobacteria</taxon>
        <taxon>Moraxellales</taxon>
        <taxon>Moraxellaceae</taxon>
        <taxon>Acinetobacter</taxon>
        <taxon>Acinetobacter calcoaceticus/baumannii complex</taxon>
    </lineage>
</organism>